<evidence type="ECO:0000313" key="7">
    <source>
        <dbReference type="Proteomes" id="UP000321764"/>
    </source>
</evidence>
<dbReference type="PANTHER" id="PTHR30537">
    <property type="entry name" value="HTH-TYPE TRANSCRIPTIONAL REGULATOR"/>
    <property type="match status" value="1"/>
</dbReference>
<dbReference type="PROSITE" id="PS50931">
    <property type="entry name" value="HTH_LYSR"/>
    <property type="match status" value="1"/>
</dbReference>
<keyword evidence="4" id="KW-0804">Transcription</keyword>
<evidence type="ECO:0000256" key="1">
    <source>
        <dbReference type="ARBA" id="ARBA00009437"/>
    </source>
</evidence>
<proteinExistence type="inferred from homology"/>
<dbReference type="Pfam" id="PF03466">
    <property type="entry name" value="LysR_substrate"/>
    <property type="match status" value="1"/>
</dbReference>
<dbReference type="PRINTS" id="PR00039">
    <property type="entry name" value="HTHLYSR"/>
</dbReference>
<dbReference type="FunFam" id="1.10.10.10:FF:000001">
    <property type="entry name" value="LysR family transcriptional regulator"/>
    <property type="match status" value="1"/>
</dbReference>
<dbReference type="AlphaFoldDB" id="A0A5C8Z4Q6"/>
<accession>A0A5C8Z4Q6</accession>
<dbReference type="RefSeq" id="WP_147714493.1">
    <property type="nucleotide sequence ID" value="NZ_VKAD01000002.1"/>
</dbReference>
<reference evidence="6 7" key="1">
    <citation type="submission" date="2019-07" db="EMBL/GenBank/DDBJ databases">
        <title>Reinekea sp. strain SSH23 genome sequencing and assembly.</title>
        <authorList>
            <person name="Kim I."/>
        </authorList>
    </citation>
    <scope>NUCLEOTIDE SEQUENCE [LARGE SCALE GENOMIC DNA]</scope>
    <source>
        <strain evidence="6 7">SSH23</strain>
    </source>
</reference>
<dbReference type="GO" id="GO:0003700">
    <property type="term" value="F:DNA-binding transcription factor activity"/>
    <property type="evidence" value="ECO:0007669"/>
    <property type="project" value="InterPro"/>
</dbReference>
<feature type="domain" description="HTH lysR-type" evidence="5">
    <location>
        <begin position="6"/>
        <end position="63"/>
    </location>
</feature>
<dbReference type="OrthoDB" id="6787458at2"/>
<dbReference type="Pfam" id="PF00126">
    <property type="entry name" value="HTH_1"/>
    <property type="match status" value="1"/>
</dbReference>
<dbReference type="GO" id="GO:0006351">
    <property type="term" value="P:DNA-templated transcription"/>
    <property type="evidence" value="ECO:0007669"/>
    <property type="project" value="TreeGrafter"/>
</dbReference>
<organism evidence="6 7">
    <name type="scientific">Reinekea thalattae</name>
    <dbReference type="NCBI Taxonomy" id="2593301"/>
    <lineage>
        <taxon>Bacteria</taxon>
        <taxon>Pseudomonadati</taxon>
        <taxon>Pseudomonadota</taxon>
        <taxon>Gammaproteobacteria</taxon>
        <taxon>Oceanospirillales</taxon>
        <taxon>Saccharospirillaceae</taxon>
        <taxon>Reinekea</taxon>
    </lineage>
</organism>
<keyword evidence="2" id="KW-0805">Transcription regulation</keyword>
<evidence type="ECO:0000256" key="3">
    <source>
        <dbReference type="ARBA" id="ARBA00023125"/>
    </source>
</evidence>
<dbReference type="InterPro" id="IPR036390">
    <property type="entry name" value="WH_DNA-bd_sf"/>
</dbReference>
<dbReference type="InterPro" id="IPR005119">
    <property type="entry name" value="LysR_subst-bd"/>
</dbReference>
<dbReference type="GO" id="GO:0043565">
    <property type="term" value="F:sequence-specific DNA binding"/>
    <property type="evidence" value="ECO:0007669"/>
    <property type="project" value="TreeGrafter"/>
</dbReference>
<evidence type="ECO:0000259" key="5">
    <source>
        <dbReference type="PROSITE" id="PS50931"/>
    </source>
</evidence>
<dbReference type="Gene3D" id="3.40.190.10">
    <property type="entry name" value="Periplasmic binding protein-like II"/>
    <property type="match status" value="2"/>
</dbReference>
<dbReference type="PANTHER" id="PTHR30537:SF26">
    <property type="entry name" value="GLYCINE CLEAVAGE SYSTEM TRANSCRIPTIONAL ACTIVATOR"/>
    <property type="match status" value="1"/>
</dbReference>
<sequence>MAKRSPPFNGLYSFIITAKHLNFTHAAEELFVTQGAVSRQIAALESYLGFKVFHRHARGLELTDKGKDILPSMKQAFDQIMQTTQQAMHPSTDIKMKAPTCSMRWLVPKLIELENDHPDIQVALTTTTEHGINFETENFDMAVVFSYDDKPDESGSIKLFDEQLTPVISPTIYNPQQPFDINNYTFLHPSKNHSDWALWLNEAEIDPAVMVKNQFFETMDLSISAAIQGFGVAIADINLVKEDIITGRLICPSTISVNSGAHYYLRYAEALDQTPHIAKIVDWLNAQISKTSTPD</sequence>
<dbReference type="InterPro" id="IPR036388">
    <property type="entry name" value="WH-like_DNA-bd_sf"/>
</dbReference>
<comment type="similarity">
    <text evidence="1">Belongs to the LysR transcriptional regulatory family.</text>
</comment>
<keyword evidence="3" id="KW-0238">DNA-binding</keyword>
<dbReference type="InterPro" id="IPR058163">
    <property type="entry name" value="LysR-type_TF_proteobact-type"/>
</dbReference>
<evidence type="ECO:0000256" key="2">
    <source>
        <dbReference type="ARBA" id="ARBA00023015"/>
    </source>
</evidence>
<dbReference type="EMBL" id="VKAD01000002">
    <property type="protein sequence ID" value="TXR51896.1"/>
    <property type="molecule type" value="Genomic_DNA"/>
</dbReference>
<evidence type="ECO:0000313" key="6">
    <source>
        <dbReference type="EMBL" id="TXR51896.1"/>
    </source>
</evidence>
<protein>
    <submittedName>
        <fullName evidence="6">LysR family transcriptional regulator</fullName>
    </submittedName>
</protein>
<dbReference type="Gene3D" id="1.10.10.10">
    <property type="entry name" value="Winged helix-like DNA-binding domain superfamily/Winged helix DNA-binding domain"/>
    <property type="match status" value="1"/>
</dbReference>
<dbReference type="SUPFAM" id="SSF46785">
    <property type="entry name" value="Winged helix' DNA-binding domain"/>
    <property type="match status" value="1"/>
</dbReference>
<comment type="caution">
    <text evidence="6">The sequence shown here is derived from an EMBL/GenBank/DDBJ whole genome shotgun (WGS) entry which is preliminary data.</text>
</comment>
<evidence type="ECO:0000256" key="4">
    <source>
        <dbReference type="ARBA" id="ARBA00023163"/>
    </source>
</evidence>
<keyword evidence="7" id="KW-1185">Reference proteome</keyword>
<gene>
    <name evidence="6" type="ORF">FME95_10750</name>
</gene>
<dbReference type="InterPro" id="IPR000847">
    <property type="entry name" value="LysR_HTH_N"/>
</dbReference>
<dbReference type="SUPFAM" id="SSF53850">
    <property type="entry name" value="Periplasmic binding protein-like II"/>
    <property type="match status" value="1"/>
</dbReference>
<name>A0A5C8Z4Q6_9GAMM</name>
<dbReference type="Proteomes" id="UP000321764">
    <property type="component" value="Unassembled WGS sequence"/>
</dbReference>